<reference evidence="1" key="1">
    <citation type="journal article" date="2020" name="Stud. Mycol.">
        <title>101 Dothideomycetes genomes: a test case for predicting lifestyles and emergence of pathogens.</title>
        <authorList>
            <person name="Haridas S."/>
            <person name="Albert R."/>
            <person name="Binder M."/>
            <person name="Bloem J."/>
            <person name="Labutti K."/>
            <person name="Salamov A."/>
            <person name="Andreopoulos B."/>
            <person name="Baker S."/>
            <person name="Barry K."/>
            <person name="Bills G."/>
            <person name="Bluhm B."/>
            <person name="Cannon C."/>
            <person name="Castanera R."/>
            <person name="Culley D."/>
            <person name="Daum C."/>
            <person name="Ezra D."/>
            <person name="Gonzalez J."/>
            <person name="Henrissat B."/>
            <person name="Kuo A."/>
            <person name="Liang C."/>
            <person name="Lipzen A."/>
            <person name="Lutzoni F."/>
            <person name="Magnuson J."/>
            <person name="Mondo S."/>
            <person name="Nolan M."/>
            <person name="Ohm R."/>
            <person name="Pangilinan J."/>
            <person name="Park H.-J."/>
            <person name="Ramirez L."/>
            <person name="Alfaro M."/>
            <person name="Sun H."/>
            <person name="Tritt A."/>
            <person name="Yoshinaga Y."/>
            <person name="Zwiers L.-H."/>
            <person name="Turgeon B."/>
            <person name="Goodwin S."/>
            <person name="Spatafora J."/>
            <person name="Crous P."/>
            <person name="Grigoriev I."/>
        </authorList>
    </citation>
    <scope>NUCLEOTIDE SEQUENCE</scope>
    <source>
        <strain evidence="1">CBS 525.71</strain>
    </source>
</reference>
<accession>A0ACB6SB39</accession>
<protein>
    <submittedName>
        <fullName evidence="1">Uncharacterized protein</fullName>
    </submittedName>
</protein>
<keyword evidence="2" id="KW-1185">Reference proteome</keyword>
<evidence type="ECO:0000313" key="2">
    <source>
        <dbReference type="Proteomes" id="UP000799754"/>
    </source>
</evidence>
<dbReference type="Proteomes" id="UP000799754">
    <property type="component" value="Unassembled WGS sequence"/>
</dbReference>
<organism evidence="1 2">
    <name type="scientific">Macroventuria anomochaeta</name>
    <dbReference type="NCBI Taxonomy" id="301207"/>
    <lineage>
        <taxon>Eukaryota</taxon>
        <taxon>Fungi</taxon>
        <taxon>Dikarya</taxon>
        <taxon>Ascomycota</taxon>
        <taxon>Pezizomycotina</taxon>
        <taxon>Dothideomycetes</taxon>
        <taxon>Pleosporomycetidae</taxon>
        <taxon>Pleosporales</taxon>
        <taxon>Pleosporineae</taxon>
        <taxon>Didymellaceae</taxon>
        <taxon>Macroventuria</taxon>
    </lineage>
</organism>
<evidence type="ECO:0000313" key="1">
    <source>
        <dbReference type="EMBL" id="KAF2630732.1"/>
    </source>
</evidence>
<sequence length="211" mass="21046">MLYSSVIVAVSALAGFAAAQNSTVIACCEVPVNNVSEDLRQSWCDAQENTCVDLCGGQGDIASNGNTCDASTLEYTCKCSNGTTIAEDTMKTYQQTVPAQMCYFWYDACINATINPTTKEGNAAQQFQCTQARDAQCGNTTIDESSSGSSSASASASGSGSASRTSAASGTGAAATGSSTAAASAGAAVANFALGTPALAGGLLAIFGLAL</sequence>
<name>A0ACB6SB39_9PLEO</name>
<gene>
    <name evidence="1" type="ORF">BU25DRAFT_361836</name>
</gene>
<dbReference type="EMBL" id="MU006706">
    <property type="protein sequence ID" value="KAF2630732.1"/>
    <property type="molecule type" value="Genomic_DNA"/>
</dbReference>
<proteinExistence type="predicted"/>
<comment type="caution">
    <text evidence="1">The sequence shown here is derived from an EMBL/GenBank/DDBJ whole genome shotgun (WGS) entry which is preliminary data.</text>
</comment>